<evidence type="ECO:0000256" key="2">
    <source>
        <dbReference type="ARBA" id="ARBA00022801"/>
    </source>
</evidence>
<dbReference type="CDD" id="cd00190">
    <property type="entry name" value="Tryp_SPc"/>
    <property type="match status" value="1"/>
</dbReference>
<dbReference type="GeneTree" id="ENSGT00940000157183"/>
<evidence type="ECO:0000256" key="7">
    <source>
        <dbReference type="SAM" id="SignalP"/>
    </source>
</evidence>
<dbReference type="FunFam" id="2.40.10.10:FF:000002">
    <property type="entry name" value="Transmembrane protease serine"/>
    <property type="match status" value="1"/>
</dbReference>
<keyword evidence="2" id="KW-0378">Hydrolase</keyword>
<organism evidence="9 10">
    <name type="scientific">Panthera tigris altaica</name>
    <name type="common">Siberian tiger</name>
    <dbReference type="NCBI Taxonomy" id="74533"/>
    <lineage>
        <taxon>Eukaryota</taxon>
        <taxon>Metazoa</taxon>
        <taxon>Chordata</taxon>
        <taxon>Craniata</taxon>
        <taxon>Vertebrata</taxon>
        <taxon>Euteleostomi</taxon>
        <taxon>Mammalia</taxon>
        <taxon>Eutheria</taxon>
        <taxon>Laurasiatheria</taxon>
        <taxon>Carnivora</taxon>
        <taxon>Feliformia</taxon>
        <taxon>Felidae</taxon>
        <taxon>Pantherinae</taxon>
        <taxon>Panthera</taxon>
    </lineage>
</organism>
<feature type="region of interest" description="Disordered" evidence="6">
    <location>
        <begin position="106"/>
        <end position="125"/>
    </location>
</feature>
<dbReference type="Ensembl" id="ENSPTIT00000030434.1">
    <property type="protein sequence ID" value="ENSPTIP00000025892.1"/>
    <property type="gene ID" value="ENSPTIG00000021502.1"/>
</dbReference>
<reference evidence="9" key="2">
    <citation type="submission" date="2025-09" db="UniProtKB">
        <authorList>
            <consortium name="Ensembl"/>
        </authorList>
    </citation>
    <scope>IDENTIFICATION</scope>
</reference>
<dbReference type="InterPro" id="IPR050127">
    <property type="entry name" value="Serine_Proteases_S1"/>
</dbReference>
<evidence type="ECO:0000256" key="1">
    <source>
        <dbReference type="ARBA" id="ARBA00022670"/>
    </source>
</evidence>
<dbReference type="InterPro" id="IPR033116">
    <property type="entry name" value="TRYPSIN_SER"/>
</dbReference>
<dbReference type="PANTHER" id="PTHR24264">
    <property type="entry name" value="TRYPSIN-RELATED"/>
    <property type="match status" value="1"/>
</dbReference>
<dbReference type="GO" id="GO:0005615">
    <property type="term" value="C:extracellular space"/>
    <property type="evidence" value="ECO:0007669"/>
    <property type="project" value="TreeGrafter"/>
</dbReference>
<feature type="chain" id="PRO_5034490239" description="Peptidase S1 domain-containing protein" evidence="7">
    <location>
        <begin position="22"/>
        <end position="399"/>
    </location>
</feature>
<dbReference type="Pfam" id="PF00089">
    <property type="entry name" value="Trypsin"/>
    <property type="match status" value="1"/>
</dbReference>
<dbReference type="GO" id="GO:0004252">
    <property type="term" value="F:serine-type endopeptidase activity"/>
    <property type="evidence" value="ECO:0007669"/>
    <property type="project" value="InterPro"/>
</dbReference>
<evidence type="ECO:0000256" key="6">
    <source>
        <dbReference type="SAM" id="MobiDB-lite"/>
    </source>
</evidence>
<evidence type="ECO:0000313" key="9">
    <source>
        <dbReference type="Ensembl" id="ENSPTIP00000025892.1"/>
    </source>
</evidence>
<accession>A0A8C9KZP8</accession>
<feature type="signal peptide" evidence="7">
    <location>
        <begin position="1"/>
        <end position="21"/>
    </location>
</feature>
<dbReference type="SMART" id="SM00020">
    <property type="entry name" value="Tryp_SPc"/>
    <property type="match status" value="1"/>
</dbReference>
<keyword evidence="7" id="KW-0732">Signal</keyword>
<keyword evidence="1" id="KW-0645">Protease</keyword>
<dbReference type="GO" id="GO:0005791">
    <property type="term" value="C:rough endoplasmic reticulum"/>
    <property type="evidence" value="ECO:0007669"/>
    <property type="project" value="TreeGrafter"/>
</dbReference>
<protein>
    <recommendedName>
        <fullName evidence="8">Peptidase S1 domain-containing protein</fullName>
    </recommendedName>
</protein>
<evidence type="ECO:0000256" key="3">
    <source>
        <dbReference type="ARBA" id="ARBA00022825"/>
    </source>
</evidence>
<dbReference type="AlphaFoldDB" id="A0A8C9KZP8"/>
<evidence type="ECO:0000313" key="10">
    <source>
        <dbReference type="Proteomes" id="UP000675900"/>
    </source>
</evidence>
<dbReference type="SUPFAM" id="SSF50494">
    <property type="entry name" value="Trypsin-like serine proteases"/>
    <property type="match status" value="1"/>
</dbReference>
<dbReference type="InterPro" id="IPR001254">
    <property type="entry name" value="Trypsin_dom"/>
</dbReference>
<proteinExistence type="inferred from homology"/>
<evidence type="ECO:0000256" key="4">
    <source>
        <dbReference type="ARBA" id="ARBA00023157"/>
    </source>
</evidence>
<dbReference type="Gene3D" id="2.40.10.10">
    <property type="entry name" value="Trypsin-like serine proteases"/>
    <property type="match status" value="1"/>
</dbReference>
<keyword evidence="4" id="KW-1015">Disulfide bond</keyword>
<dbReference type="GO" id="GO:0007596">
    <property type="term" value="P:blood coagulation"/>
    <property type="evidence" value="ECO:0007669"/>
    <property type="project" value="TreeGrafter"/>
</dbReference>
<dbReference type="PROSITE" id="PS00135">
    <property type="entry name" value="TRYPSIN_SER"/>
    <property type="match status" value="1"/>
</dbReference>
<name>A0A8C9KZP8_PANTA</name>
<evidence type="ECO:0000256" key="5">
    <source>
        <dbReference type="ARBA" id="ARBA00024195"/>
    </source>
</evidence>
<keyword evidence="10" id="KW-1185">Reference proteome</keyword>
<reference evidence="9" key="1">
    <citation type="submission" date="2025-08" db="UniProtKB">
        <authorList>
            <consortium name="Ensembl"/>
        </authorList>
    </citation>
    <scope>IDENTIFICATION</scope>
</reference>
<dbReference type="PROSITE" id="PS50240">
    <property type="entry name" value="TRYPSIN_DOM"/>
    <property type="match status" value="1"/>
</dbReference>
<feature type="domain" description="Peptidase S1" evidence="8">
    <location>
        <begin position="22"/>
        <end position="236"/>
    </location>
</feature>
<dbReference type="InterPro" id="IPR043504">
    <property type="entry name" value="Peptidase_S1_PA_chymotrypsin"/>
</dbReference>
<sequence length="399" mass="41989">MLLPVLLLLLLPFPDLPSVAGHPHYIRLPPTTPATLQALSAQGTKALQAAQRSAQWAVNRVAMEIQHRLHECRGSGRQGLVPCDSDATFLGPCGERRPSTVNVTRAHGRGRGVPPPPKRRSCPEGLSPLHRFPVDGPEAEAVREARVPLLSADTCKRALGPELHPSSMLCAGYLAGGIDSCQGDSGGPLTCSEPGPRPKEVLYGVTSWGDGCGEPGKPGVYTRVAVFKDWLQEQMSGERPIPIPPSPKCPANSPGTKICPLGGHSGVLVGIPLPAPCWCQFSVIPGTSPLPSGCPGLETLQQKLATLQGTHAWILQVPSEHLAMDFHEVLADLGSKTLTGLFRAWVRAGLGGQHVVFGGLGGLEPATMARSLPRLLVQALQAFRLAALAEAEGPQMGAG</sequence>
<dbReference type="PANTHER" id="PTHR24264:SF46">
    <property type="entry name" value="COAGULATION FACTOR XII"/>
    <property type="match status" value="1"/>
</dbReference>
<dbReference type="InterPro" id="IPR009003">
    <property type="entry name" value="Peptidase_S1_PA"/>
</dbReference>
<comment type="similarity">
    <text evidence="5">Belongs to the peptidase S1 family. CLIP subfamily.</text>
</comment>
<dbReference type="GO" id="GO:0031638">
    <property type="term" value="P:zymogen activation"/>
    <property type="evidence" value="ECO:0007669"/>
    <property type="project" value="TreeGrafter"/>
</dbReference>
<keyword evidence="3" id="KW-0720">Serine protease</keyword>
<evidence type="ECO:0000259" key="8">
    <source>
        <dbReference type="PROSITE" id="PS50240"/>
    </source>
</evidence>
<dbReference type="Proteomes" id="UP000675900">
    <property type="component" value="Unassembled WGS sequence"/>
</dbReference>